<dbReference type="InterPro" id="IPR003128">
    <property type="entry name" value="Villin_headpiece"/>
</dbReference>
<dbReference type="GO" id="GO:0030027">
    <property type="term" value="C:lamellipodium"/>
    <property type="evidence" value="ECO:0007669"/>
    <property type="project" value="UniProtKB-ARBA"/>
</dbReference>
<evidence type="ECO:0000256" key="2">
    <source>
        <dbReference type="ARBA" id="ARBA00022490"/>
    </source>
</evidence>
<dbReference type="GO" id="GO:0007010">
    <property type="term" value="P:cytoskeleton organization"/>
    <property type="evidence" value="ECO:0007669"/>
    <property type="project" value="InterPro"/>
</dbReference>
<dbReference type="InterPro" id="IPR032402">
    <property type="entry name" value="AbLIM_anchor"/>
</dbReference>
<dbReference type="InterPro" id="IPR036886">
    <property type="entry name" value="Villin_headpiece_dom_sf"/>
</dbReference>
<dbReference type="Gene3D" id="1.10.950.10">
    <property type="entry name" value="Villin headpiece domain"/>
    <property type="match status" value="1"/>
</dbReference>
<dbReference type="Pfam" id="PF00412">
    <property type="entry name" value="LIM"/>
    <property type="match status" value="4"/>
</dbReference>
<organism evidence="12 13">
    <name type="scientific">Sapajus apella</name>
    <name type="common">Brown-capped capuchin</name>
    <name type="synonym">Cebus apella</name>
    <dbReference type="NCBI Taxonomy" id="9515"/>
    <lineage>
        <taxon>Eukaryota</taxon>
        <taxon>Metazoa</taxon>
        <taxon>Chordata</taxon>
        <taxon>Craniata</taxon>
        <taxon>Vertebrata</taxon>
        <taxon>Euteleostomi</taxon>
        <taxon>Mammalia</taxon>
        <taxon>Eutheria</taxon>
        <taxon>Euarchontoglires</taxon>
        <taxon>Primates</taxon>
        <taxon>Haplorrhini</taxon>
        <taxon>Platyrrhini</taxon>
        <taxon>Cebidae</taxon>
        <taxon>Cebinae</taxon>
        <taxon>Sapajus</taxon>
    </lineage>
</organism>
<dbReference type="CTD" id="3983"/>
<evidence type="ECO:0000256" key="1">
    <source>
        <dbReference type="ARBA" id="ARBA00004496"/>
    </source>
</evidence>
<evidence type="ECO:0000259" key="10">
    <source>
        <dbReference type="PROSITE" id="PS50023"/>
    </source>
</evidence>
<sequence length="773" mass="87237">MPSFLGLKCLGKLCSSEKSKVTSSERTSARGSNRKRLIVEDWRVSGTSFPAHRRATVTQLLYLCPEDYCPRGHICNSVDPFVAHPQDPHHPSEKPVIHCHKCGEPCKGEVLRVQTKHFHIKCFTCKVCGCDLAQGGFFIKNGEYLCTLDYQRMYGTRCHGCGDFVEGEVVTALGKTYHPNCFACTICKRPFPPGDRVTFNGRDCLCQLCAQPMSSSPKETTFSSNCAGCGRDIKNGQALLALDKQWHLGCFKCKCCGKVLTGEYISKDGAPYCEKDYQGLFGVKCEACHQFITGKVLEAGDKHYHPSCARCSRCNQMFTEGEEMYLQGSTVWHPDCKQSTKTEEKLRPPNIRRSPSDFFYPKSLIRRTGRSPSLQPTRTSSESIYSRPGSSIPGSPGHTIYAKVDNEILDYKDLAAIPKVKAIYDIERPDLITYEPFYTSGYDDKQERQSLGESPRTLSPTPSAEGYQDVRDRMIHRSTSQGSISSPVYSRHSYTPTTSRSPQHFHRPDQGINIYRKPPIYKQHDAAALAAQSKSSEDIIKFSKFPAAQAPDPSETPKIETDHWPGPPSFAAVGPDMRRRSSGREEDDEELLRRRQLQEEQLMKLNSGLGQLILKEEMEKESRERSSLLASRYDSPINSASHIPSSKTASLPGYGRNGLHRPVSTDFAQYNSYGDVSGGVRDYQTLPDGHMPAMRMDRGVSMPNMLEPKIFPYEMLMVTNRGRNKILREVDRTRLERHLAPEVFREIFGMSIQEFDKLPLWRRNDMKKKAKLF</sequence>
<feature type="domain" description="LIM zinc-binding" evidence="10">
    <location>
        <begin position="157"/>
        <end position="216"/>
    </location>
</feature>
<dbReference type="PROSITE" id="PS50023">
    <property type="entry name" value="LIM_DOMAIN_2"/>
    <property type="match status" value="3"/>
</dbReference>
<dbReference type="Pfam" id="PF16182">
    <property type="entry name" value="AbLIM_anchor"/>
    <property type="match status" value="1"/>
</dbReference>
<keyword evidence="12" id="KW-1185">Reference proteome</keyword>
<feature type="compositionally biased region" description="Low complexity" evidence="9">
    <location>
        <begin position="388"/>
        <end position="397"/>
    </location>
</feature>
<dbReference type="Gene3D" id="2.10.110.10">
    <property type="entry name" value="Cysteine Rich Protein"/>
    <property type="match status" value="4"/>
</dbReference>
<dbReference type="CDD" id="cd09329">
    <property type="entry name" value="LIM3_abLIM"/>
    <property type="match status" value="1"/>
</dbReference>
<evidence type="ECO:0000256" key="4">
    <source>
        <dbReference type="ARBA" id="ARBA00022723"/>
    </source>
</evidence>
<evidence type="ECO:0000313" key="13">
    <source>
        <dbReference type="RefSeq" id="XP_032137619.1"/>
    </source>
</evidence>
<evidence type="ECO:0000256" key="7">
    <source>
        <dbReference type="ARBA" id="ARBA00023038"/>
    </source>
</evidence>
<dbReference type="GO" id="GO:0030032">
    <property type="term" value="P:lamellipodium assembly"/>
    <property type="evidence" value="ECO:0007669"/>
    <property type="project" value="UniProtKB-ARBA"/>
</dbReference>
<dbReference type="SMART" id="SM00132">
    <property type="entry name" value="LIM"/>
    <property type="match status" value="4"/>
</dbReference>
<dbReference type="SUPFAM" id="SSF57716">
    <property type="entry name" value="Glucocorticoid receptor-like (DNA-binding domain)"/>
    <property type="match status" value="6"/>
</dbReference>
<feature type="domain" description="HP" evidence="11">
    <location>
        <begin position="705"/>
        <end position="773"/>
    </location>
</feature>
<evidence type="ECO:0000259" key="11">
    <source>
        <dbReference type="PROSITE" id="PS51089"/>
    </source>
</evidence>
<dbReference type="AlphaFoldDB" id="A0A6J3I6R4"/>
<protein>
    <submittedName>
        <fullName evidence="13">Actin-binding LIM protein 1 isoform X18</fullName>
    </submittedName>
</protein>
<dbReference type="CDD" id="cd09328">
    <property type="entry name" value="LIM2_abLIM"/>
    <property type="match status" value="1"/>
</dbReference>
<evidence type="ECO:0000256" key="5">
    <source>
        <dbReference type="ARBA" id="ARBA00022737"/>
    </source>
</evidence>
<comment type="subcellular location">
    <subcellularLocation>
        <location evidence="1">Cytoplasm</location>
    </subcellularLocation>
</comment>
<dbReference type="InterPro" id="IPR001781">
    <property type="entry name" value="Znf_LIM"/>
</dbReference>
<dbReference type="GO" id="GO:0046872">
    <property type="term" value="F:metal ion binding"/>
    <property type="evidence" value="ECO:0007669"/>
    <property type="project" value="UniProtKB-KW"/>
</dbReference>
<feature type="compositionally biased region" description="Polar residues" evidence="9">
    <location>
        <begin position="451"/>
        <end position="462"/>
    </location>
</feature>
<dbReference type="FunFam" id="2.10.110.10:FF:000003">
    <property type="entry name" value="actin-binding LIM protein 1 isoform X1"/>
    <property type="match status" value="1"/>
</dbReference>
<evidence type="ECO:0000256" key="8">
    <source>
        <dbReference type="PROSITE-ProRule" id="PRU00125"/>
    </source>
</evidence>
<dbReference type="Pfam" id="PF02209">
    <property type="entry name" value="VHP"/>
    <property type="match status" value="1"/>
</dbReference>
<dbReference type="FunFam" id="2.10.110.10:FF:000024">
    <property type="entry name" value="actin-binding LIM protein 1 isoform X1"/>
    <property type="match status" value="1"/>
</dbReference>
<keyword evidence="3" id="KW-0597">Phosphoprotein</keyword>
<dbReference type="CDD" id="cd09327">
    <property type="entry name" value="LIM1_abLIM"/>
    <property type="match status" value="1"/>
</dbReference>
<evidence type="ECO:0000256" key="3">
    <source>
        <dbReference type="ARBA" id="ARBA00022553"/>
    </source>
</evidence>
<dbReference type="PANTHER" id="PTHR24213">
    <property type="entry name" value="ACTIN-BINDING LIM PROTEIN"/>
    <property type="match status" value="1"/>
</dbReference>
<feature type="compositionally biased region" description="Polar residues" evidence="9">
    <location>
        <begin position="370"/>
        <end position="384"/>
    </location>
</feature>
<keyword evidence="7 8" id="KW-0440">LIM domain</keyword>
<dbReference type="SUPFAM" id="SSF47050">
    <property type="entry name" value="VHP, Villin headpiece domain"/>
    <property type="match status" value="1"/>
</dbReference>
<feature type="region of interest" description="Disordered" evidence="9">
    <location>
        <begin position="442"/>
        <end position="512"/>
    </location>
</feature>
<keyword evidence="4 8" id="KW-0479">Metal-binding</keyword>
<keyword evidence="6 8" id="KW-0862">Zinc</keyword>
<dbReference type="InterPro" id="IPR051618">
    <property type="entry name" value="Actin-binding_LIM"/>
</dbReference>
<dbReference type="Proteomes" id="UP000504640">
    <property type="component" value="Unplaced"/>
</dbReference>
<dbReference type="FunFam" id="2.10.110.10:FF:000007">
    <property type="entry name" value="actin-binding LIM protein 1 isoform X1"/>
    <property type="match status" value="1"/>
</dbReference>
<dbReference type="GO" id="GO:0051015">
    <property type="term" value="F:actin filament binding"/>
    <property type="evidence" value="ECO:0007669"/>
    <property type="project" value="TreeGrafter"/>
</dbReference>
<proteinExistence type="predicted"/>
<dbReference type="GO" id="GO:0001725">
    <property type="term" value="C:stress fiber"/>
    <property type="evidence" value="ECO:0007669"/>
    <property type="project" value="UniProtKB-ARBA"/>
</dbReference>
<evidence type="ECO:0000256" key="9">
    <source>
        <dbReference type="SAM" id="MobiDB-lite"/>
    </source>
</evidence>
<gene>
    <name evidence="13" type="primary">ABLIM1</name>
</gene>
<dbReference type="FunFam" id="1.10.950.10:FF:000001">
    <property type="entry name" value="actin-binding LIM protein 1 isoform X2"/>
    <property type="match status" value="1"/>
</dbReference>
<dbReference type="PROSITE" id="PS00478">
    <property type="entry name" value="LIM_DOMAIN_1"/>
    <property type="match status" value="2"/>
</dbReference>
<keyword evidence="2" id="KW-0963">Cytoplasm</keyword>
<accession>A0A6J3I6R4</accession>
<dbReference type="CDD" id="cd09330">
    <property type="entry name" value="LIM4_abLIM"/>
    <property type="match status" value="1"/>
</dbReference>
<dbReference type="GO" id="GO:0005737">
    <property type="term" value="C:cytoplasm"/>
    <property type="evidence" value="ECO:0007669"/>
    <property type="project" value="UniProtKB-SubCell"/>
</dbReference>
<name>A0A6J3I6R4_SAPAP</name>
<keyword evidence="5" id="KW-0677">Repeat</keyword>
<feature type="domain" description="LIM zinc-binding" evidence="10">
    <location>
        <begin position="224"/>
        <end position="283"/>
    </location>
</feature>
<dbReference type="PANTHER" id="PTHR24213:SF18">
    <property type="entry name" value="ACTIN-BINDING LIM PROTEIN 1"/>
    <property type="match status" value="1"/>
</dbReference>
<feature type="region of interest" description="Disordered" evidence="9">
    <location>
        <begin position="547"/>
        <end position="592"/>
    </location>
</feature>
<evidence type="ECO:0000256" key="6">
    <source>
        <dbReference type="ARBA" id="ARBA00022833"/>
    </source>
</evidence>
<dbReference type="RefSeq" id="XP_032137619.1">
    <property type="nucleotide sequence ID" value="XM_032281728.1"/>
</dbReference>
<evidence type="ECO:0000313" key="12">
    <source>
        <dbReference type="Proteomes" id="UP000504640"/>
    </source>
</evidence>
<feature type="compositionally biased region" description="Polar residues" evidence="9">
    <location>
        <begin position="477"/>
        <end position="502"/>
    </location>
</feature>
<dbReference type="GeneID" id="116553962"/>
<dbReference type="SMART" id="SM00153">
    <property type="entry name" value="VHP"/>
    <property type="match status" value="1"/>
</dbReference>
<dbReference type="FunFam" id="2.10.110.10:FF:000004">
    <property type="entry name" value="actin-binding LIM protein 1 isoform X1"/>
    <property type="match status" value="1"/>
</dbReference>
<dbReference type="PROSITE" id="PS51089">
    <property type="entry name" value="HP"/>
    <property type="match status" value="1"/>
</dbReference>
<dbReference type="GO" id="GO:0060271">
    <property type="term" value="P:cilium assembly"/>
    <property type="evidence" value="ECO:0007669"/>
    <property type="project" value="TreeGrafter"/>
</dbReference>
<reference evidence="13" key="1">
    <citation type="submission" date="2025-08" db="UniProtKB">
        <authorList>
            <consortium name="RefSeq"/>
        </authorList>
    </citation>
    <scope>IDENTIFICATION</scope>
    <source>
        <tissue evidence="13">Blood</tissue>
    </source>
</reference>
<feature type="region of interest" description="Disordered" evidence="9">
    <location>
        <begin position="368"/>
        <end position="398"/>
    </location>
</feature>
<feature type="domain" description="LIM zinc-binding" evidence="10">
    <location>
        <begin position="97"/>
        <end position="156"/>
    </location>
</feature>